<evidence type="ECO:0000313" key="3">
    <source>
        <dbReference type="Proteomes" id="UP000186922"/>
    </source>
</evidence>
<dbReference type="OrthoDB" id="10619129at2759"/>
<reference evidence="2 3" key="1">
    <citation type="journal article" date="2016" name="Nat. Commun.">
        <title>Extremotolerant tardigrade genome and improved radiotolerance of human cultured cells by tardigrade-unique protein.</title>
        <authorList>
            <person name="Hashimoto T."/>
            <person name="Horikawa D.D."/>
            <person name="Saito Y."/>
            <person name="Kuwahara H."/>
            <person name="Kozuka-Hata H."/>
            <person name="Shin-I T."/>
            <person name="Minakuchi Y."/>
            <person name="Ohishi K."/>
            <person name="Motoyama A."/>
            <person name="Aizu T."/>
            <person name="Enomoto A."/>
            <person name="Kondo K."/>
            <person name="Tanaka S."/>
            <person name="Hara Y."/>
            <person name="Koshikawa S."/>
            <person name="Sagara H."/>
            <person name="Miura T."/>
            <person name="Yokobori S."/>
            <person name="Miyagawa K."/>
            <person name="Suzuki Y."/>
            <person name="Kubo T."/>
            <person name="Oyama M."/>
            <person name="Kohara Y."/>
            <person name="Fujiyama A."/>
            <person name="Arakawa K."/>
            <person name="Katayama T."/>
            <person name="Toyoda A."/>
            <person name="Kunieda T."/>
        </authorList>
    </citation>
    <scope>NUCLEOTIDE SEQUENCE [LARGE SCALE GENOMIC DNA]</scope>
    <source>
        <strain evidence="2 3">YOKOZUNA-1</strain>
    </source>
</reference>
<feature type="region of interest" description="Disordered" evidence="1">
    <location>
        <begin position="181"/>
        <end position="215"/>
    </location>
</feature>
<feature type="region of interest" description="Disordered" evidence="1">
    <location>
        <begin position="102"/>
        <end position="135"/>
    </location>
</feature>
<dbReference type="EMBL" id="BDGG01000002">
    <property type="protein sequence ID" value="GAU93179.1"/>
    <property type="molecule type" value="Genomic_DNA"/>
</dbReference>
<protein>
    <submittedName>
        <fullName evidence="2">Uncharacterized protein</fullName>
    </submittedName>
</protein>
<evidence type="ECO:0000256" key="1">
    <source>
        <dbReference type="SAM" id="MobiDB-lite"/>
    </source>
</evidence>
<name>A0A1D1UU56_RAMVA</name>
<feature type="compositionally biased region" description="Polar residues" evidence="1">
    <location>
        <begin position="192"/>
        <end position="202"/>
    </location>
</feature>
<proteinExistence type="predicted"/>
<comment type="caution">
    <text evidence="2">The sequence shown here is derived from an EMBL/GenBank/DDBJ whole genome shotgun (WGS) entry which is preliminary data.</text>
</comment>
<dbReference type="AlphaFoldDB" id="A0A1D1UU56"/>
<feature type="compositionally biased region" description="Polar residues" evidence="1">
    <location>
        <begin position="105"/>
        <end position="126"/>
    </location>
</feature>
<gene>
    <name evidence="2" type="primary">RvY_05157</name>
    <name evidence="2" type="synonym">RvY_05157.2</name>
    <name evidence="2" type="ORF">RvY_05157-2</name>
</gene>
<accession>A0A1D1UU56</accession>
<evidence type="ECO:0000313" key="2">
    <source>
        <dbReference type="EMBL" id="GAU93179.1"/>
    </source>
</evidence>
<organism evidence="2 3">
    <name type="scientific">Ramazzottius varieornatus</name>
    <name type="common">Water bear</name>
    <name type="synonym">Tardigrade</name>
    <dbReference type="NCBI Taxonomy" id="947166"/>
    <lineage>
        <taxon>Eukaryota</taxon>
        <taxon>Metazoa</taxon>
        <taxon>Ecdysozoa</taxon>
        <taxon>Tardigrada</taxon>
        <taxon>Eutardigrada</taxon>
        <taxon>Parachela</taxon>
        <taxon>Hypsibioidea</taxon>
        <taxon>Ramazzottiidae</taxon>
        <taxon>Ramazzottius</taxon>
    </lineage>
</organism>
<sequence length="270" mass="29497">MSRYLLRDVQAVLRGVRKVAESSLKLETEKVSLRLGDFRSQPSLRSVPASLTSRSQAFSLQEIAARAGVVLRGVQQQFRNVTGVNAAPVVAFDNGSVLYSERIHSQSSQKQAPTTVPTGSVSNSPQPEGKANEAAERAKQFMNPPVAPMDPVDKNEFVAMPEMGRSNGNGENKQAADFMKNQGDTDMDSQYAPDSSKNTKSVPTKEIVAEDGSMSIEDIKKATQIRVRHYSSQAGKRPDKEPKKVAEALEHQTVNFFRPFCKLSAAPFGI</sequence>
<keyword evidence="3" id="KW-1185">Reference proteome</keyword>
<dbReference type="Proteomes" id="UP000186922">
    <property type="component" value="Unassembled WGS sequence"/>
</dbReference>